<dbReference type="InterPro" id="IPR055245">
    <property type="entry name" value="HTH_proteobacteria"/>
</dbReference>
<dbReference type="InterPro" id="IPR054468">
    <property type="entry name" value="NrSPol-like_HBD"/>
</dbReference>
<comment type="caution">
    <text evidence="3">The sequence shown here is derived from an EMBL/GenBank/DDBJ whole genome shotgun (WGS) entry which is preliminary data.</text>
</comment>
<sequence length="362" mass="40591">MTFTPSSEDRERFQTQKFSVLSHLRAGKTITQKEAEAAYSIMRLASRVDELRREGWNVITTMVPAGEDGPLVAQYSLPPDRPRRVTKYLSVVPENIPAELKELPQWVLWKGVLRKGKISKVPHTISGENASSTNPDTWTSFENVMEEYSAGRSDGIGFVFAPEGGLVGVDLDHCFDEKDVIVPQAAEIARVLDSYAERSVSGKGLHVIVGGNLDKGTRKGPVEIYPHGRYFTMTGHVLEGYENLRANQAVLERLVRLVSPDKKPQVQQLPKKSYYSNDELVLKAQAAKNGEKFSRLWSGDTSGYPSQSEADVALLAILLYWTGGDEDRASILFEKSGLYREKWNRADYRRRCFEFLRGGDSL</sequence>
<accession>A0A644X3U5</accession>
<protein>
    <recommendedName>
        <fullName evidence="4">DNA primase/polymerase bifunctional N-terminal domain-containing protein</fullName>
    </recommendedName>
</protein>
<evidence type="ECO:0000259" key="1">
    <source>
        <dbReference type="Pfam" id="PF14090"/>
    </source>
</evidence>
<evidence type="ECO:0008006" key="4">
    <source>
        <dbReference type="Google" id="ProtNLM"/>
    </source>
</evidence>
<feature type="domain" description="Winged helix-turn-helix" evidence="1">
    <location>
        <begin position="15"/>
        <end position="77"/>
    </location>
</feature>
<gene>
    <name evidence="3" type="ORF">SDC9_55289</name>
</gene>
<feature type="domain" description="NrS-1 polymerase-like HBD" evidence="2">
    <location>
        <begin position="307"/>
        <end position="347"/>
    </location>
</feature>
<evidence type="ECO:0000259" key="2">
    <source>
        <dbReference type="Pfam" id="PF22763"/>
    </source>
</evidence>
<evidence type="ECO:0000313" key="3">
    <source>
        <dbReference type="EMBL" id="MPM08973.1"/>
    </source>
</evidence>
<organism evidence="3">
    <name type="scientific">bioreactor metagenome</name>
    <dbReference type="NCBI Taxonomy" id="1076179"/>
    <lineage>
        <taxon>unclassified sequences</taxon>
        <taxon>metagenomes</taxon>
        <taxon>ecological metagenomes</taxon>
    </lineage>
</organism>
<dbReference type="EMBL" id="VSSQ01001514">
    <property type="protein sequence ID" value="MPM08973.1"/>
    <property type="molecule type" value="Genomic_DNA"/>
</dbReference>
<dbReference type="Pfam" id="PF14090">
    <property type="entry name" value="HTH_39"/>
    <property type="match status" value="1"/>
</dbReference>
<reference evidence="3" key="1">
    <citation type="submission" date="2019-08" db="EMBL/GenBank/DDBJ databases">
        <authorList>
            <person name="Kucharzyk K."/>
            <person name="Murdoch R.W."/>
            <person name="Higgins S."/>
            <person name="Loffler F."/>
        </authorList>
    </citation>
    <scope>NUCLEOTIDE SEQUENCE</scope>
</reference>
<dbReference type="AlphaFoldDB" id="A0A644X3U5"/>
<dbReference type="Pfam" id="PF22763">
    <property type="entry name" value="NrS1-1_pol-like_HBD"/>
    <property type="match status" value="1"/>
</dbReference>
<proteinExistence type="predicted"/>
<name>A0A644X3U5_9ZZZZ</name>